<proteinExistence type="predicted"/>
<dbReference type="InterPro" id="IPR027417">
    <property type="entry name" value="P-loop_NTPase"/>
</dbReference>
<evidence type="ECO:0000259" key="2">
    <source>
        <dbReference type="Pfam" id="PF19263"/>
    </source>
</evidence>
<protein>
    <recommendedName>
        <fullName evidence="2">NrS-1 polymerase-like helicase domain-containing protein</fullName>
    </recommendedName>
</protein>
<sequence length="788" mass="91953">MATEEFSKNKSNQQTNVKCETLEKGPKRKYTRNSKADEKAKEMIDQMINEQTNEQSNEPSNRQIIEEKYDEHISELRNQHGGTDKEQDERSYLIYRLERNREDNIFEEVMQPLVELYMQEKDSKTIIERVKDAMINTVNYTKMGQQEGKKQQITGKLINLSLMDEDNLCVVDIDIHKDKSIEEIDKIRQNLIDSHPPNVGSVKTAHGGLHIYCNRNFYLLPFNRNVKVALTDSFESDIFAQMTKYKIENGQETKELVQNRVVAPNTAIRETKNNLRVTLKYEAVNDWENASHLTSLREILDKWNIDIEMSYKDYAQQQHDRIYGVQINDDGAIEQMSDELAQACVDGLKNLEIHNYPQPINMEVSLLSIFCGLYGITNESIRAEGMKNISQFNKLSANADKNYGQTSSNGERKPNPWILTKILRYHNKEYYEQIIKPLLKKNYEAKKKEKQILFNETLVPNKIDLTYDFILLDMQEKASNGEYENEEQIVMDLTRLLVYYEGETEDICAIKGYDAICDTQVIYHKLEGTVYKQLEKININFKNKKTDEKDNSKPITVKQIFKKYASKFVKKGCKFISEDPKILTVFQGYKYKKLDIIDYECLQMYFDLIKETIAAGDERVYEYILNWMAWLIQNPRKKSRAAIVLQDRQGIGKNRFTDVIAELTSRYSCSNITNIDEFTGRFNSVVENKMFAVLNEMMNYNDSKKGVATVMKSIISDLTIRINEKNQPRRTAENVMNIIYVTNADMPVQLDTDDRRHLICACKTVHQVTEEHKEDVDYFNELSQSYTQ</sequence>
<dbReference type="EMBL" id="SNRW01013539">
    <property type="protein sequence ID" value="KAA6372504.1"/>
    <property type="molecule type" value="Genomic_DNA"/>
</dbReference>
<evidence type="ECO:0000313" key="3">
    <source>
        <dbReference type="EMBL" id="KAA6372504.1"/>
    </source>
</evidence>
<organism evidence="3 4">
    <name type="scientific">Streblomastix strix</name>
    <dbReference type="NCBI Taxonomy" id="222440"/>
    <lineage>
        <taxon>Eukaryota</taxon>
        <taxon>Metamonada</taxon>
        <taxon>Preaxostyla</taxon>
        <taxon>Oxymonadida</taxon>
        <taxon>Streblomastigidae</taxon>
        <taxon>Streblomastix</taxon>
    </lineage>
</organism>
<dbReference type="InterPro" id="IPR045455">
    <property type="entry name" value="NrS-1_pol-like_helicase"/>
</dbReference>
<name>A0A5J4UQP7_9EUKA</name>
<reference evidence="3 4" key="1">
    <citation type="submission" date="2019-03" db="EMBL/GenBank/DDBJ databases">
        <title>Single cell metagenomics reveals metabolic interactions within the superorganism composed of flagellate Streblomastix strix and complex community of Bacteroidetes bacteria on its surface.</title>
        <authorList>
            <person name="Treitli S.C."/>
            <person name="Kolisko M."/>
            <person name="Husnik F."/>
            <person name="Keeling P."/>
            <person name="Hampl V."/>
        </authorList>
    </citation>
    <scope>NUCLEOTIDE SEQUENCE [LARGE SCALE GENOMIC DNA]</scope>
    <source>
        <strain evidence="3">ST1C</strain>
    </source>
</reference>
<evidence type="ECO:0000313" key="4">
    <source>
        <dbReference type="Proteomes" id="UP000324800"/>
    </source>
</evidence>
<dbReference type="AlphaFoldDB" id="A0A5J4UQP7"/>
<gene>
    <name evidence="3" type="ORF">EZS28_031970</name>
</gene>
<evidence type="ECO:0000256" key="1">
    <source>
        <dbReference type="SAM" id="MobiDB-lite"/>
    </source>
</evidence>
<feature type="region of interest" description="Disordered" evidence="1">
    <location>
        <begin position="1"/>
        <end position="39"/>
    </location>
</feature>
<accession>A0A5J4UQP7</accession>
<comment type="caution">
    <text evidence="3">The sequence shown here is derived from an EMBL/GenBank/DDBJ whole genome shotgun (WGS) entry which is preliminary data.</text>
</comment>
<dbReference type="Gene3D" id="3.40.50.300">
    <property type="entry name" value="P-loop containing nucleotide triphosphate hydrolases"/>
    <property type="match status" value="1"/>
</dbReference>
<dbReference type="Pfam" id="PF19263">
    <property type="entry name" value="DUF5906"/>
    <property type="match status" value="1"/>
</dbReference>
<feature type="non-terminal residue" evidence="3">
    <location>
        <position position="788"/>
    </location>
</feature>
<feature type="domain" description="NrS-1 polymerase-like helicase" evidence="2">
    <location>
        <begin position="648"/>
        <end position="756"/>
    </location>
</feature>
<feature type="compositionally biased region" description="Polar residues" evidence="1">
    <location>
        <begin position="9"/>
        <end position="18"/>
    </location>
</feature>
<dbReference type="Proteomes" id="UP000324800">
    <property type="component" value="Unassembled WGS sequence"/>
</dbReference>